<accession>A0A138ZXH9</accession>
<evidence type="ECO:0000256" key="1">
    <source>
        <dbReference type="SAM" id="Coils"/>
    </source>
</evidence>
<protein>
    <submittedName>
        <fullName evidence="3">Uncharacterized protein</fullName>
    </submittedName>
</protein>
<keyword evidence="4" id="KW-1185">Reference proteome</keyword>
<feature type="compositionally biased region" description="Polar residues" evidence="2">
    <location>
        <begin position="58"/>
        <end position="71"/>
    </location>
</feature>
<proteinExistence type="predicted"/>
<feature type="region of interest" description="Disordered" evidence="2">
    <location>
        <begin position="1"/>
        <end position="79"/>
    </location>
</feature>
<feature type="coiled-coil region" evidence="1">
    <location>
        <begin position="214"/>
        <end position="241"/>
    </location>
</feature>
<evidence type="ECO:0000313" key="3">
    <source>
        <dbReference type="EMBL" id="KXS09005.1"/>
    </source>
</evidence>
<gene>
    <name evidence="3" type="ORF">M427DRAFT_262173</name>
</gene>
<dbReference type="Proteomes" id="UP000070544">
    <property type="component" value="Unassembled WGS sequence"/>
</dbReference>
<keyword evidence="1" id="KW-0175">Coiled coil</keyword>
<feature type="coiled-coil region" evidence="1">
    <location>
        <begin position="92"/>
        <end position="133"/>
    </location>
</feature>
<dbReference type="AlphaFoldDB" id="A0A138ZXH9"/>
<organism evidence="3 4">
    <name type="scientific">Gonapodya prolifera (strain JEL478)</name>
    <name type="common">Monoblepharis prolifera</name>
    <dbReference type="NCBI Taxonomy" id="1344416"/>
    <lineage>
        <taxon>Eukaryota</taxon>
        <taxon>Fungi</taxon>
        <taxon>Fungi incertae sedis</taxon>
        <taxon>Chytridiomycota</taxon>
        <taxon>Chytridiomycota incertae sedis</taxon>
        <taxon>Monoblepharidomycetes</taxon>
        <taxon>Monoblepharidales</taxon>
        <taxon>Gonapodyaceae</taxon>
        <taxon>Gonapodya</taxon>
    </lineage>
</organism>
<dbReference type="EMBL" id="KQ965903">
    <property type="protein sequence ID" value="KXS09005.1"/>
    <property type="molecule type" value="Genomic_DNA"/>
</dbReference>
<name>A0A138ZXH9_GONPJ</name>
<reference evidence="3 4" key="1">
    <citation type="journal article" date="2015" name="Genome Biol. Evol.">
        <title>Phylogenomic analyses indicate that early fungi evolved digesting cell walls of algal ancestors of land plants.</title>
        <authorList>
            <person name="Chang Y."/>
            <person name="Wang S."/>
            <person name="Sekimoto S."/>
            <person name="Aerts A.L."/>
            <person name="Choi C."/>
            <person name="Clum A."/>
            <person name="LaButti K.M."/>
            <person name="Lindquist E.A."/>
            <person name="Yee Ngan C."/>
            <person name="Ohm R.A."/>
            <person name="Salamov A.A."/>
            <person name="Grigoriev I.V."/>
            <person name="Spatafora J.W."/>
            <person name="Berbee M.L."/>
        </authorList>
    </citation>
    <scope>NUCLEOTIDE SEQUENCE [LARGE SCALE GENOMIC DNA]</scope>
    <source>
        <strain evidence="3 4">JEL478</strain>
    </source>
</reference>
<sequence>MSNVPVNGGNKHSKKRGISPDPVSSETAREVPQVTKKAKPGKADRNRPPNRVEKADRIQTSTITTAINGQPQPDEPSPTVPVEKLLAIIQSRLDVQGELEQLQKQLKQQAKLLEDKDRKITEISTKLEKTEALLRTEIQHTSTNPTMSERIKQSTIETAVQQEVHPEAETEQELEKNIQNRIDLQVDVIVRSVMHALEERLNVEPRLLYFQREVERLQGLLKNQEELMDAKTRENAGLAKKLQETQAVLRKGDRINWPLLRKGYGDAVTDLKEAGKMLLAELPETHVSSAENALLRTRLKQWRSRYFKGHRKKIEARINDVHNKIQLDLANEELSRLGRPTFWPTDISEFVYFETWLGTPASSVASIDASDDPSDDGAEIVV</sequence>
<evidence type="ECO:0000313" key="4">
    <source>
        <dbReference type="Proteomes" id="UP000070544"/>
    </source>
</evidence>
<feature type="compositionally biased region" description="Basic and acidic residues" evidence="2">
    <location>
        <begin position="41"/>
        <end position="57"/>
    </location>
</feature>
<evidence type="ECO:0000256" key="2">
    <source>
        <dbReference type="SAM" id="MobiDB-lite"/>
    </source>
</evidence>